<protein>
    <submittedName>
        <fullName evidence="2">Uncharacterized protein</fullName>
    </submittedName>
</protein>
<dbReference type="STRING" id="42156.A0A3P6SSI2"/>
<sequence>MRAAARWHSEHVRELIDYTLPDAECGKSAKEEYVKGAAEVDEKRREMMEVKDKRKQMQKSLAAAISPSSTPPLSTAVSLLRQQQNRRQRQFFLTRNRTASSSRLTVVMTTTPITMVANQSVALLRTATALLFKSLKNRVEEYVPSSREEDRMEQQGKTRNSEGAI</sequence>
<dbReference type="EMBL" id="UYRX01000231">
    <property type="protein sequence ID" value="VDK78076.1"/>
    <property type="molecule type" value="Genomic_DNA"/>
</dbReference>
<dbReference type="AlphaFoldDB" id="A0A3P6SSI2"/>
<organism evidence="2 3">
    <name type="scientific">Litomosoides sigmodontis</name>
    <name type="common">Filarial nematode worm</name>
    <dbReference type="NCBI Taxonomy" id="42156"/>
    <lineage>
        <taxon>Eukaryota</taxon>
        <taxon>Metazoa</taxon>
        <taxon>Ecdysozoa</taxon>
        <taxon>Nematoda</taxon>
        <taxon>Chromadorea</taxon>
        <taxon>Rhabditida</taxon>
        <taxon>Spirurina</taxon>
        <taxon>Spiruromorpha</taxon>
        <taxon>Filarioidea</taxon>
        <taxon>Onchocercidae</taxon>
        <taxon>Litomosoides</taxon>
    </lineage>
</organism>
<proteinExistence type="predicted"/>
<keyword evidence="3" id="KW-1185">Reference proteome</keyword>
<evidence type="ECO:0000313" key="2">
    <source>
        <dbReference type="EMBL" id="VDK78076.1"/>
    </source>
</evidence>
<feature type="region of interest" description="Disordered" evidence="1">
    <location>
        <begin position="142"/>
        <end position="165"/>
    </location>
</feature>
<reference evidence="2 3" key="1">
    <citation type="submission" date="2018-08" db="EMBL/GenBank/DDBJ databases">
        <authorList>
            <person name="Laetsch R D."/>
            <person name="Stevens L."/>
            <person name="Kumar S."/>
            <person name="Blaxter L. M."/>
        </authorList>
    </citation>
    <scope>NUCLEOTIDE SEQUENCE [LARGE SCALE GENOMIC DNA]</scope>
</reference>
<dbReference type="Proteomes" id="UP000277928">
    <property type="component" value="Unassembled WGS sequence"/>
</dbReference>
<evidence type="ECO:0000313" key="3">
    <source>
        <dbReference type="Proteomes" id="UP000277928"/>
    </source>
</evidence>
<gene>
    <name evidence="2" type="ORF">NLS_LOCUS3938</name>
</gene>
<accession>A0A3P6SSI2</accession>
<evidence type="ECO:0000256" key="1">
    <source>
        <dbReference type="SAM" id="MobiDB-lite"/>
    </source>
</evidence>
<name>A0A3P6SSI2_LITSI</name>